<protein>
    <submittedName>
        <fullName evidence="1">Uncharacterized protein</fullName>
    </submittedName>
</protein>
<evidence type="ECO:0000313" key="1">
    <source>
        <dbReference type="EMBL" id="EEI89525.1"/>
    </source>
</evidence>
<gene>
    <name evidence="1" type="ORF">HMPREF0765_4892</name>
</gene>
<name>C2G5N6_SPHSI</name>
<evidence type="ECO:0000313" key="2">
    <source>
        <dbReference type="Proteomes" id="UP000006241"/>
    </source>
</evidence>
<dbReference type="HOGENOM" id="CLU_3239782_0_0_10"/>
<sequence>MVQIQGGKDTYYYAKKQIVTNPTRSITLKFSFIVYDFHKIFTL</sequence>
<comment type="caution">
    <text evidence="1">The sequence shown here is derived from an EMBL/GenBank/DDBJ whole genome shotgun (WGS) entry which is preliminary data.</text>
</comment>
<dbReference type="Proteomes" id="UP000006241">
    <property type="component" value="Unassembled WGS sequence"/>
</dbReference>
<accession>C2G5N6</accession>
<dbReference type="AlphaFoldDB" id="C2G5N6"/>
<organism evidence="1 2">
    <name type="scientific">Sphingobacterium spiritivorum ATCC 33300</name>
    <dbReference type="NCBI Taxonomy" id="525372"/>
    <lineage>
        <taxon>Bacteria</taxon>
        <taxon>Pseudomonadati</taxon>
        <taxon>Bacteroidota</taxon>
        <taxon>Sphingobacteriia</taxon>
        <taxon>Sphingobacteriales</taxon>
        <taxon>Sphingobacteriaceae</taxon>
        <taxon>Sphingobacterium</taxon>
    </lineage>
</organism>
<reference evidence="1 2" key="1">
    <citation type="submission" date="2009-01" db="EMBL/GenBank/DDBJ databases">
        <authorList>
            <person name="Qin X."/>
            <person name="Bachman B."/>
            <person name="Battles P."/>
            <person name="Bell A."/>
            <person name="Bess C."/>
            <person name="Bickham C."/>
            <person name="Chaboub L."/>
            <person name="Chen D."/>
            <person name="Coyle M."/>
            <person name="Deiros D.R."/>
            <person name="Dinh H."/>
            <person name="Forbes L."/>
            <person name="Fowler G."/>
            <person name="Francisco L."/>
            <person name="Fu Q."/>
            <person name="Gubbala S."/>
            <person name="Hale W."/>
            <person name="Han Y."/>
            <person name="Hemphill L."/>
            <person name="Highlander S.K."/>
            <person name="Hirani K."/>
            <person name="Hogues M."/>
            <person name="Jackson L."/>
            <person name="Jakkamsetti A."/>
            <person name="Javaid M."/>
            <person name="Jiang H."/>
            <person name="Korchina V."/>
            <person name="Kovar C."/>
            <person name="Lara F."/>
            <person name="Lee S."/>
            <person name="Mata R."/>
            <person name="Mathew T."/>
            <person name="Moen C."/>
            <person name="Morales K."/>
            <person name="Munidasa M."/>
            <person name="Nazareth L."/>
            <person name="Ngo R."/>
            <person name="Nguyen L."/>
            <person name="Okwuonu G."/>
            <person name="Ongeri F."/>
            <person name="Patil S."/>
            <person name="Petrosino J."/>
            <person name="Pham C."/>
            <person name="Pham P."/>
            <person name="Pu L.-L."/>
            <person name="Puazo M."/>
            <person name="Raj R."/>
            <person name="Reid J."/>
            <person name="Rouhana J."/>
            <person name="Saada N."/>
            <person name="Shang Y."/>
            <person name="Simmons D."/>
            <person name="Thornton R."/>
            <person name="Warren J."/>
            <person name="Weissenberger G."/>
            <person name="Zhang J."/>
            <person name="Zhang L."/>
            <person name="Zhou C."/>
            <person name="Zhu D."/>
            <person name="Muzny D."/>
            <person name="Worley K."/>
            <person name="Gibbs R."/>
        </authorList>
    </citation>
    <scope>NUCLEOTIDE SEQUENCE [LARGE SCALE GENOMIC DNA]</scope>
    <source>
        <strain evidence="1 2">ATCC 33300</strain>
    </source>
</reference>
<dbReference type="EMBL" id="ACHB01000104">
    <property type="protein sequence ID" value="EEI89525.1"/>
    <property type="molecule type" value="Genomic_DNA"/>
</dbReference>
<proteinExistence type="predicted"/>